<organism evidence="1 2">
    <name type="scientific">Ensete ventricosum</name>
    <name type="common">Abyssinian banana</name>
    <name type="synonym">Musa ensete</name>
    <dbReference type="NCBI Taxonomy" id="4639"/>
    <lineage>
        <taxon>Eukaryota</taxon>
        <taxon>Viridiplantae</taxon>
        <taxon>Streptophyta</taxon>
        <taxon>Embryophyta</taxon>
        <taxon>Tracheophyta</taxon>
        <taxon>Spermatophyta</taxon>
        <taxon>Magnoliopsida</taxon>
        <taxon>Liliopsida</taxon>
        <taxon>Zingiberales</taxon>
        <taxon>Musaceae</taxon>
        <taxon>Ensete</taxon>
    </lineage>
</organism>
<name>A0A426YQB9_ENSVE</name>
<evidence type="ECO:0000313" key="1">
    <source>
        <dbReference type="EMBL" id="RRT53904.1"/>
    </source>
</evidence>
<proteinExistence type="predicted"/>
<protein>
    <submittedName>
        <fullName evidence="1">Uncharacterized protein</fullName>
    </submittedName>
</protein>
<accession>A0A426YQB9</accession>
<reference evidence="1 2" key="1">
    <citation type="journal article" date="2014" name="Agronomy (Basel)">
        <title>A Draft Genome Sequence for Ensete ventricosum, the Drought-Tolerant Tree Against Hunger.</title>
        <authorList>
            <person name="Harrison J."/>
            <person name="Moore K.A."/>
            <person name="Paszkiewicz K."/>
            <person name="Jones T."/>
            <person name="Grant M."/>
            <person name="Ambacheew D."/>
            <person name="Muzemil S."/>
            <person name="Studholme D.J."/>
        </authorList>
    </citation>
    <scope>NUCLEOTIDE SEQUENCE [LARGE SCALE GENOMIC DNA]</scope>
</reference>
<comment type="caution">
    <text evidence="1">The sequence shown here is derived from an EMBL/GenBank/DDBJ whole genome shotgun (WGS) entry which is preliminary data.</text>
</comment>
<dbReference type="Proteomes" id="UP000287651">
    <property type="component" value="Unassembled WGS sequence"/>
</dbReference>
<dbReference type="EMBL" id="AMZH03010876">
    <property type="protein sequence ID" value="RRT53904.1"/>
    <property type="molecule type" value="Genomic_DNA"/>
</dbReference>
<gene>
    <name evidence="1" type="ORF">B296_00035674</name>
</gene>
<evidence type="ECO:0000313" key="2">
    <source>
        <dbReference type="Proteomes" id="UP000287651"/>
    </source>
</evidence>
<sequence length="69" mass="7635">MGLAASWYCRGRGAVPFLLRGVGDKDDGEDGIIPEATKTIIDLLQVCSFWAKLLAFRKFDGSEKVNYHS</sequence>
<dbReference type="AlphaFoldDB" id="A0A426YQB9"/>